<accession>A0A0J6TAF2</accession>
<organism evidence="2 3">
    <name type="scientific">Methylobacterium tarhaniae</name>
    <dbReference type="NCBI Taxonomy" id="1187852"/>
    <lineage>
        <taxon>Bacteria</taxon>
        <taxon>Pseudomonadati</taxon>
        <taxon>Pseudomonadota</taxon>
        <taxon>Alphaproteobacteria</taxon>
        <taxon>Hyphomicrobiales</taxon>
        <taxon>Methylobacteriaceae</taxon>
        <taxon>Methylobacterium</taxon>
    </lineage>
</organism>
<gene>
    <name evidence="2" type="ORF">VQ03_10605</name>
</gene>
<dbReference type="EMBL" id="LABZ01000067">
    <property type="protein sequence ID" value="KMO42563.1"/>
    <property type="molecule type" value="Genomic_DNA"/>
</dbReference>
<name>A0A0J6TAF2_9HYPH</name>
<protein>
    <recommendedName>
        <fullName evidence="4">Mobilization protein</fullName>
    </recommendedName>
</protein>
<dbReference type="AlphaFoldDB" id="A0A0J6TAF2"/>
<evidence type="ECO:0008006" key="4">
    <source>
        <dbReference type="Google" id="ProtNLM"/>
    </source>
</evidence>
<comment type="caution">
    <text evidence="2">The sequence shown here is derived from an EMBL/GenBank/DDBJ whole genome shotgun (WGS) entry which is preliminary data.</text>
</comment>
<proteinExistence type="predicted"/>
<reference evidence="2 3" key="1">
    <citation type="submission" date="2015-03" db="EMBL/GenBank/DDBJ databases">
        <title>Genome sequencing of Methylobacterium tarhaniae DSM 25844.</title>
        <authorList>
            <person name="Chaudhry V."/>
            <person name="Patil P.B."/>
        </authorList>
    </citation>
    <scope>NUCLEOTIDE SEQUENCE [LARGE SCALE GENOMIC DNA]</scope>
    <source>
        <strain evidence="2 3">DSM 25844</strain>
    </source>
</reference>
<dbReference type="OrthoDB" id="8454254at2"/>
<evidence type="ECO:0000256" key="1">
    <source>
        <dbReference type="SAM" id="Coils"/>
    </source>
</evidence>
<feature type="coiled-coil region" evidence="1">
    <location>
        <begin position="9"/>
        <end position="83"/>
    </location>
</feature>
<keyword evidence="1" id="KW-0175">Coiled coil</keyword>
<sequence>MPAPQAASAEATRTRLAQLHHRLQQLDARAAQEERKRDTRRKIILGGLLLEAAGKERRFAEALDELMTRIQRAQDKIAFAEWSPAKPADRA</sequence>
<keyword evidence="3" id="KW-1185">Reference proteome</keyword>
<dbReference type="PATRIC" id="fig|1187852.3.peg.5969"/>
<dbReference type="RefSeq" id="WP_048450840.1">
    <property type="nucleotide sequence ID" value="NZ_LABZ01000067.1"/>
</dbReference>
<evidence type="ECO:0000313" key="3">
    <source>
        <dbReference type="Proteomes" id="UP000036449"/>
    </source>
</evidence>
<evidence type="ECO:0000313" key="2">
    <source>
        <dbReference type="EMBL" id="KMO42563.1"/>
    </source>
</evidence>
<dbReference type="Proteomes" id="UP000036449">
    <property type="component" value="Unassembled WGS sequence"/>
</dbReference>